<keyword evidence="2" id="KW-1185">Reference proteome</keyword>
<proteinExistence type="predicted"/>
<dbReference type="Proteomes" id="UP001430374">
    <property type="component" value="Unassembled WGS sequence"/>
</dbReference>
<accession>A0ABS9C0S6</accession>
<dbReference type="RefSeq" id="WP_235129960.1">
    <property type="nucleotide sequence ID" value="NZ_JACSGT010000001.1"/>
</dbReference>
<protein>
    <submittedName>
        <fullName evidence="1">Uncharacterized protein</fullName>
    </submittedName>
</protein>
<comment type="caution">
    <text evidence="1">The sequence shown here is derived from an EMBL/GenBank/DDBJ whole genome shotgun (WGS) entry which is preliminary data.</text>
</comment>
<reference evidence="1" key="1">
    <citation type="submission" date="2021-08" db="EMBL/GenBank/DDBJ databases">
        <title>Complete genome sequence of Chryseobacterium sp strain PS-8.</title>
        <authorList>
            <person name="Das S.K."/>
        </authorList>
    </citation>
    <scope>NUCLEOTIDE SEQUENCE</scope>
    <source>
        <strain evidence="1">PS-8</strain>
    </source>
</reference>
<evidence type="ECO:0000313" key="1">
    <source>
        <dbReference type="EMBL" id="MCF2218163.1"/>
    </source>
</evidence>
<dbReference type="EMBL" id="JACSGT010000001">
    <property type="protein sequence ID" value="MCF2218163.1"/>
    <property type="molecule type" value="Genomic_DNA"/>
</dbReference>
<sequence length="141" mass="16263">MKIEILLTVNHLAMSTFAAYQDIIMKKQLYFLLVPVLFLQSCSFLEQNNFIETKIISSDLNEKIVYKFYQTGLNDYKVDFYSVDQSGSTKLFEHDIDDANVTSDPYNISEKNDELIIRTTLFSEVKKLVTPSGKSIILTNR</sequence>
<gene>
    <name evidence="1" type="ORF">H9Q08_02475</name>
</gene>
<name>A0ABS9C0S6_9FLAO</name>
<evidence type="ECO:0000313" key="2">
    <source>
        <dbReference type="Proteomes" id="UP001430374"/>
    </source>
</evidence>
<organism evidence="1 2">
    <name type="scientific">Chryseobacterium indicum</name>
    <dbReference type="NCBI Taxonomy" id="2766954"/>
    <lineage>
        <taxon>Bacteria</taxon>
        <taxon>Pseudomonadati</taxon>
        <taxon>Bacteroidota</taxon>
        <taxon>Flavobacteriia</taxon>
        <taxon>Flavobacteriales</taxon>
        <taxon>Weeksellaceae</taxon>
        <taxon>Chryseobacterium group</taxon>
        <taxon>Chryseobacterium</taxon>
    </lineage>
</organism>